<evidence type="ECO:0000313" key="2">
    <source>
        <dbReference type="Proteomes" id="UP001239111"/>
    </source>
</evidence>
<gene>
    <name evidence="1" type="ORF">QAD02_007244</name>
</gene>
<proteinExistence type="predicted"/>
<sequence>MANTDGMIQLFEDKVNEEFREFKRDPTFVQDKKRTVELQKRIARLCRIIRSALVVRALNKDSTGTIAALDTKLHSATRIAAIVRRRKRRIESRVSFSSKPNQHSRKDTER</sequence>
<name>A0ACC2N361_9HYME</name>
<accession>A0ACC2N361</accession>
<dbReference type="EMBL" id="CM056744">
    <property type="protein sequence ID" value="KAJ8665582.1"/>
    <property type="molecule type" value="Genomic_DNA"/>
</dbReference>
<protein>
    <submittedName>
        <fullName evidence="1">Uncharacterized protein</fullName>
    </submittedName>
</protein>
<reference evidence="1" key="1">
    <citation type="submission" date="2023-04" db="EMBL/GenBank/DDBJ databases">
        <title>A chromosome-level genome assembly of the parasitoid wasp Eretmocerus hayati.</title>
        <authorList>
            <person name="Zhong Y."/>
            <person name="Liu S."/>
            <person name="Liu Y."/>
        </authorList>
    </citation>
    <scope>NUCLEOTIDE SEQUENCE</scope>
    <source>
        <strain evidence="1">ZJU_SS_LIU_2023</strain>
    </source>
</reference>
<evidence type="ECO:0000313" key="1">
    <source>
        <dbReference type="EMBL" id="KAJ8665582.1"/>
    </source>
</evidence>
<organism evidence="1 2">
    <name type="scientific">Eretmocerus hayati</name>
    <dbReference type="NCBI Taxonomy" id="131215"/>
    <lineage>
        <taxon>Eukaryota</taxon>
        <taxon>Metazoa</taxon>
        <taxon>Ecdysozoa</taxon>
        <taxon>Arthropoda</taxon>
        <taxon>Hexapoda</taxon>
        <taxon>Insecta</taxon>
        <taxon>Pterygota</taxon>
        <taxon>Neoptera</taxon>
        <taxon>Endopterygota</taxon>
        <taxon>Hymenoptera</taxon>
        <taxon>Apocrita</taxon>
        <taxon>Proctotrupomorpha</taxon>
        <taxon>Chalcidoidea</taxon>
        <taxon>Aphelinidae</taxon>
        <taxon>Aphelininae</taxon>
        <taxon>Eretmocerus</taxon>
    </lineage>
</organism>
<dbReference type="Proteomes" id="UP001239111">
    <property type="component" value="Chromosome 4"/>
</dbReference>
<keyword evidence="2" id="KW-1185">Reference proteome</keyword>
<comment type="caution">
    <text evidence="1">The sequence shown here is derived from an EMBL/GenBank/DDBJ whole genome shotgun (WGS) entry which is preliminary data.</text>
</comment>